<dbReference type="RefSeq" id="WP_251510602.1">
    <property type="nucleotide sequence ID" value="NZ_JAMBON010000001.1"/>
</dbReference>
<organism evidence="2 3">
    <name type="scientific">Oceanobacillus luteolus</name>
    <dbReference type="NCBI Taxonomy" id="1274358"/>
    <lineage>
        <taxon>Bacteria</taxon>
        <taxon>Bacillati</taxon>
        <taxon>Bacillota</taxon>
        <taxon>Bacilli</taxon>
        <taxon>Bacillales</taxon>
        <taxon>Bacillaceae</taxon>
        <taxon>Oceanobacillus</taxon>
    </lineage>
</organism>
<comment type="similarity">
    <text evidence="1">Belongs to the short-chain dehydrogenases/reductases (SDR) family.</text>
</comment>
<dbReference type="InterPro" id="IPR036291">
    <property type="entry name" value="NAD(P)-bd_dom_sf"/>
</dbReference>
<dbReference type="Proteomes" id="UP001597221">
    <property type="component" value="Unassembled WGS sequence"/>
</dbReference>
<keyword evidence="2" id="KW-0251">Elongation factor</keyword>
<name>A0ABW4HQ87_9BACI</name>
<protein>
    <submittedName>
        <fullName evidence="2">Elongation factor P 5-aminopentanone reductase</fullName>
    </submittedName>
</protein>
<dbReference type="EMBL" id="JBHUDE010000040">
    <property type="protein sequence ID" value="MFD1607753.1"/>
    <property type="molecule type" value="Genomic_DNA"/>
</dbReference>
<dbReference type="PANTHER" id="PTHR42879:SF2">
    <property type="entry name" value="3-OXOACYL-[ACYL-CARRIER-PROTEIN] REDUCTASE FABG"/>
    <property type="match status" value="1"/>
</dbReference>
<dbReference type="SUPFAM" id="SSF51735">
    <property type="entry name" value="NAD(P)-binding Rossmann-fold domains"/>
    <property type="match status" value="1"/>
</dbReference>
<evidence type="ECO:0000313" key="3">
    <source>
        <dbReference type="Proteomes" id="UP001597221"/>
    </source>
</evidence>
<dbReference type="InterPro" id="IPR002347">
    <property type="entry name" value="SDR_fam"/>
</dbReference>
<evidence type="ECO:0000313" key="2">
    <source>
        <dbReference type="EMBL" id="MFD1607753.1"/>
    </source>
</evidence>
<dbReference type="NCBIfam" id="NF047420">
    <property type="entry name" value="EF_P_mod_YmfI"/>
    <property type="match status" value="1"/>
</dbReference>
<dbReference type="InterPro" id="IPR050259">
    <property type="entry name" value="SDR"/>
</dbReference>
<reference evidence="3" key="1">
    <citation type="journal article" date="2019" name="Int. J. Syst. Evol. Microbiol.">
        <title>The Global Catalogue of Microorganisms (GCM) 10K type strain sequencing project: providing services to taxonomists for standard genome sequencing and annotation.</title>
        <authorList>
            <consortium name="The Broad Institute Genomics Platform"/>
            <consortium name="The Broad Institute Genome Sequencing Center for Infectious Disease"/>
            <person name="Wu L."/>
            <person name="Ma J."/>
        </authorList>
    </citation>
    <scope>NUCLEOTIDE SEQUENCE [LARGE SCALE GENOMIC DNA]</scope>
    <source>
        <strain evidence="3">CGMCC 1.12376</strain>
    </source>
</reference>
<keyword evidence="3" id="KW-1185">Reference proteome</keyword>
<dbReference type="PRINTS" id="PR00081">
    <property type="entry name" value="GDHRDH"/>
</dbReference>
<dbReference type="Gene3D" id="3.40.50.720">
    <property type="entry name" value="NAD(P)-binding Rossmann-like Domain"/>
    <property type="match status" value="1"/>
</dbReference>
<dbReference type="Pfam" id="PF00106">
    <property type="entry name" value="adh_short"/>
    <property type="match status" value="1"/>
</dbReference>
<evidence type="ECO:0000256" key="1">
    <source>
        <dbReference type="ARBA" id="ARBA00006484"/>
    </source>
</evidence>
<dbReference type="CDD" id="cd05233">
    <property type="entry name" value="SDR_c"/>
    <property type="match status" value="1"/>
</dbReference>
<comment type="caution">
    <text evidence="2">The sequence shown here is derived from an EMBL/GenBank/DDBJ whole genome shotgun (WGS) entry which is preliminary data.</text>
</comment>
<sequence length="238" mass="26511">MKRTVLIIGASSDIGLEIAKQRAAKGDQLILHYHSNKTRINELADEIAIDQVLQIIQADLSRTEGIEQLLANLVFHVDIIIFSSGKTEFGLFQEMSHESMDSMLKLHIEAPWRITQQLLPSMIKNSFGNIIFITSIWGDIGASYEVLYSTVKGAQNSFIKALAKEVAPSNITVNGISPGFIDTKMNASLSQDEKKEIFQEIPLKRPGYPREVAEAVDFILNHPFMNGQILPITGGWMI</sequence>
<dbReference type="GO" id="GO:0003746">
    <property type="term" value="F:translation elongation factor activity"/>
    <property type="evidence" value="ECO:0007669"/>
    <property type="project" value="UniProtKB-KW"/>
</dbReference>
<dbReference type="PANTHER" id="PTHR42879">
    <property type="entry name" value="3-OXOACYL-(ACYL-CARRIER-PROTEIN) REDUCTASE"/>
    <property type="match status" value="1"/>
</dbReference>
<accession>A0ABW4HQ87</accession>
<proteinExistence type="inferred from homology"/>
<keyword evidence="2" id="KW-0648">Protein biosynthesis</keyword>
<gene>
    <name evidence="2" type="primary">ymfI</name>
    <name evidence="2" type="ORF">ACFSBH_08810</name>
</gene>